<name>A0A0A5I1H1_9BACI</name>
<dbReference type="AlphaFoldDB" id="A0A0A5I1H1"/>
<evidence type="ECO:0008006" key="4">
    <source>
        <dbReference type="Google" id="ProtNLM"/>
    </source>
</evidence>
<evidence type="ECO:0000313" key="3">
    <source>
        <dbReference type="Proteomes" id="UP000030403"/>
    </source>
</evidence>
<dbReference type="EMBL" id="AVPF01000013">
    <property type="protein sequence ID" value="KGX89707.1"/>
    <property type="molecule type" value="Genomic_DNA"/>
</dbReference>
<feature type="transmembrane region" description="Helical" evidence="1">
    <location>
        <begin position="71"/>
        <end position="94"/>
    </location>
</feature>
<evidence type="ECO:0000256" key="1">
    <source>
        <dbReference type="SAM" id="Phobius"/>
    </source>
</evidence>
<dbReference type="RefSeq" id="WP_027446170.1">
    <property type="nucleotide sequence ID" value="NZ_AULJ01000031.1"/>
</dbReference>
<dbReference type="InterPro" id="IPR020210">
    <property type="entry name" value="Uncharacterised_YpbF_TM"/>
</dbReference>
<keyword evidence="1" id="KW-0472">Membrane</keyword>
<sequence>MSVPIWNVEGFKENDRIMLDKLVERSIKKKKAETLHQGILTIFVILAAAFMAWLFQFGVQSSYTGDVLSLIFYHFSDTVNMTGYLVLALLYAYWRQLHKKFKKEKDKYENLRSEVIEKKDKYWSLEYSDDLLAKLVSELEGFHKINVSYKS</sequence>
<proteinExistence type="predicted"/>
<keyword evidence="1" id="KW-0812">Transmembrane</keyword>
<gene>
    <name evidence="2" type="ORF">N783_04915</name>
</gene>
<evidence type="ECO:0000313" key="2">
    <source>
        <dbReference type="EMBL" id="KGX89707.1"/>
    </source>
</evidence>
<keyword evidence="1" id="KW-1133">Transmembrane helix</keyword>
<protein>
    <recommendedName>
        <fullName evidence="4">DUF2663 domain-containing protein</fullName>
    </recommendedName>
</protein>
<dbReference type="Pfam" id="PF10864">
    <property type="entry name" value="DUF2663"/>
    <property type="match status" value="1"/>
</dbReference>
<accession>A0A0A5I1H1</accession>
<reference evidence="2 3" key="1">
    <citation type="submission" date="2013-08" db="EMBL/GenBank/DDBJ databases">
        <authorList>
            <person name="Huang J."/>
            <person name="Wang G."/>
        </authorList>
    </citation>
    <scope>NUCLEOTIDE SEQUENCE [LARGE SCALE GENOMIC DNA]</scope>
    <source>
        <strain evidence="2 3">BH030004</strain>
    </source>
</reference>
<feature type="transmembrane region" description="Helical" evidence="1">
    <location>
        <begin position="38"/>
        <end position="59"/>
    </location>
</feature>
<keyword evidence="3" id="KW-1185">Reference proteome</keyword>
<organism evidence="2 3">
    <name type="scientific">Pontibacillus marinus BH030004 = DSM 16465</name>
    <dbReference type="NCBI Taxonomy" id="1385511"/>
    <lineage>
        <taxon>Bacteria</taxon>
        <taxon>Bacillati</taxon>
        <taxon>Bacillota</taxon>
        <taxon>Bacilli</taxon>
        <taxon>Bacillales</taxon>
        <taxon>Bacillaceae</taxon>
        <taxon>Pontibacillus</taxon>
    </lineage>
</organism>
<comment type="caution">
    <text evidence="2">The sequence shown here is derived from an EMBL/GenBank/DDBJ whole genome shotgun (WGS) entry which is preliminary data.</text>
</comment>
<dbReference type="Proteomes" id="UP000030403">
    <property type="component" value="Unassembled WGS sequence"/>
</dbReference>
<dbReference type="STRING" id="1385511.GCA_000425225_02473"/>